<dbReference type="Proteomes" id="UP000255528">
    <property type="component" value="Unassembled WGS sequence"/>
</dbReference>
<keyword evidence="1" id="KW-0472">Membrane</keyword>
<sequence>MLHGENNDVIKFVLKLFVVLFCCYFLAVIHDNAVDLYKSLYFIRSRGIGLVFVKIHISFIVMPSFFILMIVPFRVGMILVVGIICFFVYDSAGYYPMRTLLIIICSLVTWGILFVGRWLIDIKFSNKIDTK</sequence>
<dbReference type="AlphaFoldDB" id="A0A381C805"/>
<evidence type="ECO:0000313" key="3">
    <source>
        <dbReference type="Proteomes" id="UP000255528"/>
    </source>
</evidence>
<evidence type="ECO:0000313" key="2">
    <source>
        <dbReference type="EMBL" id="SUW63986.1"/>
    </source>
</evidence>
<feature type="transmembrane region" description="Helical" evidence="1">
    <location>
        <begin position="101"/>
        <end position="120"/>
    </location>
</feature>
<name>A0A381C805_9ENTR</name>
<feature type="transmembrane region" description="Helical" evidence="1">
    <location>
        <begin position="65"/>
        <end position="89"/>
    </location>
</feature>
<feature type="transmembrane region" description="Helical" evidence="1">
    <location>
        <begin position="12"/>
        <end position="30"/>
    </location>
</feature>
<evidence type="ECO:0000256" key="1">
    <source>
        <dbReference type="SAM" id="Phobius"/>
    </source>
</evidence>
<proteinExistence type="predicted"/>
<protein>
    <submittedName>
        <fullName evidence="2">Uncharacterized protein</fullName>
    </submittedName>
</protein>
<organism evidence="2 3">
    <name type="scientific">Buttiauxella agrestis</name>
    <dbReference type="NCBI Taxonomy" id="82977"/>
    <lineage>
        <taxon>Bacteria</taxon>
        <taxon>Pseudomonadati</taxon>
        <taxon>Pseudomonadota</taxon>
        <taxon>Gammaproteobacteria</taxon>
        <taxon>Enterobacterales</taxon>
        <taxon>Enterobacteriaceae</taxon>
        <taxon>Buttiauxella</taxon>
    </lineage>
</organism>
<gene>
    <name evidence="2" type="ORF">NCTC12119_02485</name>
</gene>
<keyword evidence="1" id="KW-0812">Transmembrane</keyword>
<reference evidence="2 3" key="1">
    <citation type="submission" date="2018-06" db="EMBL/GenBank/DDBJ databases">
        <authorList>
            <consortium name="Pathogen Informatics"/>
            <person name="Doyle S."/>
        </authorList>
    </citation>
    <scope>NUCLEOTIDE SEQUENCE [LARGE SCALE GENOMIC DNA]</scope>
    <source>
        <strain evidence="2 3">NCTC12119</strain>
    </source>
</reference>
<keyword evidence="1" id="KW-1133">Transmembrane helix</keyword>
<dbReference type="EMBL" id="UIGI01000001">
    <property type="protein sequence ID" value="SUW63986.1"/>
    <property type="molecule type" value="Genomic_DNA"/>
</dbReference>
<accession>A0A381C805</accession>